<dbReference type="Pfam" id="PF08531">
    <property type="entry name" value="Bac_rhamnosid_N"/>
    <property type="match status" value="1"/>
</dbReference>
<dbReference type="InterPro" id="IPR035396">
    <property type="entry name" value="Bac_rhamnosid6H"/>
</dbReference>
<keyword evidence="3 8" id="KW-0378">Hydrolase</keyword>
<dbReference type="PANTHER" id="PTHR33307:SF6">
    <property type="entry name" value="ALPHA-RHAMNOSIDASE (EUROFUNG)-RELATED"/>
    <property type="match status" value="1"/>
</dbReference>
<keyword evidence="9" id="KW-1185">Reference proteome</keyword>
<comment type="caution">
    <text evidence="8">The sequence shown here is derived from an EMBL/GenBank/DDBJ whole genome shotgun (WGS) entry which is preliminary data.</text>
</comment>
<dbReference type="Gene3D" id="2.60.40.10">
    <property type="entry name" value="Immunoglobulins"/>
    <property type="match status" value="1"/>
</dbReference>
<dbReference type="EC" id="3.2.1.40" evidence="2"/>
<dbReference type="Proteomes" id="UP001162881">
    <property type="component" value="Unassembled WGS sequence"/>
</dbReference>
<dbReference type="RefSeq" id="WP_244022858.1">
    <property type="nucleotide sequence ID" value="NZ_JALHLF010000085.1"/>
</dbReference>
<feature type="domain" description="Alpha-L-rhamnosidase C-terminal" evidence="7">
    <location>
        <begin position="919"/>
        <end position="992"/>
    </location>
</feature>
<evidence type="ECO:0000259" key="7">
    <source>
        <dbReference type="Pfam" id="PF17390"/>
    </source>
</evidence>
<dbReference type="EMBL" id="JALHLF010000085">
    <property type="protein sequence ID" value="MCJ2184231.1"/>
    <property type="molecule type" value="Genomic_DNA"/>
</dbReference>
<feature type="domain" description="Alpha-L-rhamnosidase six-hairpin glycosidase" evidence="6">
    <location>
        <begin position="575"/>
        <end position="917"/>
    </location>
</feature>
<dbReference type="Pfam" id="PF17389">
    <property type="entry name" value="Bac_rhamnosid6H"/>
    <property type="match status" value="1"/>
</dbReference>
<feature type="non-terminal residue" evidence="8">
    <location>
        <position position="1"/>
    </location>
</feature>
<evidence type="ECO:0000256" key="1">
    <source>
        <dbReference type="ARBA" id="ARBA00001445"/>
    </source>
</evidence>
<dbReference type="Pfam" id="PF25788">
    <property type="entry name" value="Ig_Rha78A_N"/>
    <property type="match status" value="1"/>
</dbReference>
<proteinExistence type="predicted"/>
<dbReference type="Gene3D" id="1.50.10.10">
    <property type="match status" value="1"/>
</dbReference>
<evidence type="ECO:0000256" key="3">
    <source>
        <dbReference type="ARBA" id="ARBA00022801"/>
    </source>
</evidence>
<evidence type="ECO:0000313" key="8">
    <source>
        <dbReference type="EMBL" id="MCJ2184231.1"/>
    </source>
</evidence>
<organism evidence="8 9">
    <name type="scientific">Novosphingobium organovorum</name>
    <dbReference type="NCBI Taxonomy" id="2930092"/>
    <lineage>
        <taxon>Bacteria</taxon>
        <taxon>Pseudomonadati</taxon>
        <taxon>Pseudomonadota</taxon>
        <taxon>Alphaproteobacteria</taxon>
        <taxon>Sphingomonadales</taxon>
        <taxon>Sphingomonadaceae</taxon>
        <taxon>Novosphingobium</taxon>
    </lineage>
</organism>
<evidence type="ECO:0000259" key="4">
    <source>
        <dbReference type="Pfam" id="PF05592"/>
    </source>
</evidence>
<feature type="domain" description="Alpha-L-rhamnosidase concanavalin-like" evidence="4">
    <location>
        <begin position="470"/>
        <end position="570"/>
    </location>
</feature>
<dbReference type="GO" id="GO:0016787">
    <property type="term" value="F:hydrolase activity"/>
    <property type="evidence" value="ECO:0007669"/>
    <property type="project" value="UniProtKB-KW"/>
</dbReference>
<evidence type="ECO:0000259" key="5">
    <source>
        <dbReference type="Pfam" id="PF08531"/>
    </source>
</evidence>
<dbReference type="InterPro" id="IPR008928">
    <property type="entry name" value="6-hairpin_glycosidase_sf"/>
</dbReference>
<dbReference type="InterPro" id="IPR013737">
    <property type="entry name" value="Bac_rhamnosid_N"/>
</dbReference>
<protein>
    <recommendedName>
        <fullName evidence="2">alpha-L-rhamnosidase</fullName>
        <ecNumber evidence="2">3.2.1.40</ecNumber>
    </recommendedName>
</protein>
<dbReference type="PANTHER" id="PTHR33307">
    <property type="entry name" value="ALPHA-RHAMNOSIDASE (EUROFUNG)"/>
    <property type="match status" value="1"/>
</dbReference>
<accession>A0ABT0BHF2</accession>
<dbReference type="InterPro" id="IPR008902">
    <property type="entry name" value="Rhamnosid_concanavalin"/>
</dbReference>
<dbReference type="InterPro" id="IPR016007">
    <property type="entry name" value="Alpha_rhamnosid"/>
</dbReference>
<dbReference type="SUPFAM" id="SSF48208">
    <property type="entry name" value="Six-hairpin glycosidases"/>
    <property type="match status" value="1"/>
</dbReference>
<comment type="catalytic activity">
    <reaction evidence="1">
        <text>Hydrolysis of terminal non-reducing alpha-L-rhamnose residues in alpha-L-rhamnosides.</text>
        <dbReference type="EC" id="3.2.1.40"/>
    </reaction>
</comment>
<dbReference type="InterPro" id="IPR012341">
    <property type="entry name" value="6hp_glycosidase-like_sf"/>
</dbReference>
<dbReference type="InterPro" id="IPR008979">
    <property type="entry name" value="Galactose-bd-like_sf"/>
</dbReference>
<name>A0ABT0BHF2_9SPHN</name>
<evidence type="ECO:0000256" key="2">
    <source>
        <dbReference type="ARBA" id="ARBA00012652"/>
    </source>
</evidence>
<gene>
    <name evidence="8" type="ORF">MTR62_16245</name>
</gene>
<reference evidence="8" key="1">
    <citation type="submission" date="2022-03" db="EMBL/GenBank/DDBJ databases">
        <title>Identification of a novel bacterium isolated from mangrove sediments.</title>
        <authorList>
            <person name="Pan X."/>
        </authorList>
    </citation>
    <scope>NUCLEOTIDE SEQUENCE</scope>
    <source>
        <strain evidence="8">B1949</strain>
    </source>
</reference>
<dbReference type="InterPro" id="IPR035398">
    <property type="entry name" value="Bac_rhamnosid_C"/>
</dbReference>
<dbReference type="Pfam" id="PF17390">
    <property type="entry name" value="Bac_rhamnosid_C"/>
    <property type="match status" value="1"/>
</dbReference>
<dbReference type="Gene3D" id="2.60.420.10">
    <property type="entry name" value="Maltose phosphorylase, domain 3"/>
    <property type="match status" value="1"/>
</dbReference>
<dbReference type="Pfam" id="PF05592">
    <property type="entry name" value="Bac_rhamnosid"/>
    <property type="match status" value="1"/>
</dbReference>
<evidence type="ECO:0000313" key="9">
    <source>
        <dbReference type="Proteomes" id="UP001162881"/>
    </source>
</evidence>
<feature type="domain" description="Bacterial alpha-L-rhamnosidase N-terminal" evidence="5">
    <location>
        <begin position="295"/>
        <end position="460"/>
    </location>
</feature>
<sequence length="1026" mass="111963">GVAARSEAGSDGRFRTVALRVAQVARPLGLEDRAPALSWQLAGRGPRRQSAYRILVATRAERLAPGAADLWDSGPVSSGAQSGILYAGKPLQSRQRCFWSVEAWDENGTRSGRGEVGEWQVGLLNPADWTAPWLAAETPDARAVRERGAVWATAPAQRAKGPVSFRLPFKSGAGAATLILQSNDRVVRVTLDGKPLTLFDYGSLPEIKAPVAQVPLTLAAGAHVIEVMLMPTTGVGVAAQVQLPDATVVTDGWQVKTGADWELAPRLDPQPDFRMPPTPAYLLRRTFRHHGGRAGARLYVAALGGYDVWINGQRANDDTLQAEPMDYARHIPYRVYDVGPLLREGENVLAAMVADGFYASYLLQTGRYSYGPPPRRIRLQLEVEDGAGGWTAPESTGEWRGHAGALRASEIYYGEDWDRRLAMPGWSSPGFDDADWEPVGHAAEPPGTLLGRVVAPIRITRRLAPESLARLEDGRVIVDFGQNFAGRVRLRVKGRRGQRVRVRHAEILTATGELDRKNLRAARASDTYVLSGNGAGETLEPRFTYQGFRYAEITGVPDVQAGDVEGLVLHSDLPETGLFRAGQPVVQKLWLNTLWSQRSNFMGWPTDCPQRDERVAWTGDACVFWDTAAFNMDVGAFTRAFMIDMRDTQGKTGAFPVWAPNVHPGTFAPNEATPGWSDAGVMLPYVSYQRYGDRRVVDENWQAMTRYVEGVLADNPDGLWLHKRGLDFGDWLSLDAKDPGDATTPKALVATAMMARSVGQLAQLARWTGRTPEAERWEHEHRRIAAAFAQAYVQSDGTVGNASQTSYILALYNDLVPNTLRAVSAALLARDIRRRGTLLSTGFLGTPAALDVLAETGYGTLAFDLLLRTEFPSWGYMVEHGATTIWERWNGDTGDVSMNSFNHYALGAVCGFFYRRIAGLQPLEPGFARARIAPLVDARLGHAGCTYDSVMGRFVTDWRLVANRLELTVEIPEGCQAEVRVPASAGARITIDGKAPTGRGGVRAVARDGAGATFAVQPGRYAFHAA</sequence>
<evidence type="ECO:0000259" key="6">
    <source>
        <dbReference type="Pfam" id="PF17389"/>
    </source>
</evidence>
<dbReference type="PIRSF" id="PIRSF010631">
    <property type="entry name" value="A-rhamnsds"/>
    <property type="match status" value="1"/>
</dbReference>
<dbReference type="SUPFAM" id="SSF49785">
    <property type="entry name" value="Galactose-binding domain-like"/>
    <property type="match status" value="1"/>
</dbReference>
<dbReference type="Gene3D" id="2.60.120.260">
    <property type="entry name" value="Galactose-binding domain-like"/>
    <property type="match status" value="2"/>
</dbReference>
<dbReference type="InterPro" id="IPR013783">
    <property type="entry name" value="Ig-like_fold"/>
</dbReference>